<comment type="caution">
    <text evidence="5">The sequence shown here is derived from an EMBL/GenBank/DDBJ whole genome shotgun (WGS) entry which is preliminary data.</text>
</comment>
<dbReference type="SUPFAM" id="SSF55729">
    <property type="entry name" value="Acyl-CoA N-acyltransferases (Nat)"/>
    <property type="match status" value="1"/>
</dbReference>
<sequence>MHADVRIRHLAEGDWSGIIALEAAAYAAIGLSEDEATLRSRAQVSPSTCTVLDQGGHVVGYCLALPYPPFSAPDLSHPEHAPKTAAPSPNLHLHDLVIAPALRGRGLARRLLRHLTATARATGYEQFSLVSVAGSQAFWTAHGYRPHPEIAVPHGYGTDAVYMTAPVPAGRSETDKPPPTPLAGPPLKDDVN</sequence>
<accession>A0A7W9V287</accession>
<evidence type="ECO:0000313" key="6">
    <source>
        <dbReference type="Proteomes" id="UP000588098"/>
    </source>
</evidence>
<organism evidence="5 6">
    <name type="scientific">Streptomyces zagrosensis</name>
    <dbReference type="NCBI Taxonomy" id="1042984"/>
    <lineage>
        <taxon>Bacteria</taxon>
        <taxon>Bacillati</taxon>
        <taxon>Actinomycetota</taxon>
        <taxon>Actinomycetes</taxon>
        <taxon>Kitasatosporales</taxon>
        <taxon>Streptomycetaceae</taxon>
        <taxon>Streptomyces</taxon>
    </lineage>
</organism>
<keyword evidence="5" id="KW-0689">Ribosomal protein</keyword>
<keyword evidence="1" id="KW-0808">Transferase</keyword>
<gene>
    <name evidence="5" type="ORF">FHS42_007166</name>
</gene>
<dbReference type="Gene3D" id="3.40.630.30">
    <property type="match status" value="1"/>
</dbReference>
<dbReference type="Pfam" id="PF00583">
    <property type="entry name" value="Acetyltransf_1"/>
    <property type="match status" value="1"/>
</dbReference>
<dbReference type="GO" id="GO:0005840">
    <property type="term" value="C:ribosome"/>
    <property type="evidence" value="ECO:0007669"/>
    <property type="project" value="UniProtKB-KW"/>
</dbReference>
<feature type="domain" description="N-acetyltransferase" evidence="4">
    <location>
        <begin position="5"/>
        <end position="168"/>
    </location>
</feature>
<keyword evidence="6" id="KW-1185">Reference proteome</keyword>
<dbReference type="PROSITE" id="PS51186">
    <property type="entry name" value="GNAT"/>
    <property type="match status" value="1"/>
</dbReference>
<dbReference type="AlphaFoldDB" id="A0A7W9V287"/>
<reference evidence="5 6" key="1">
    <citation type="submission" date="2020-08" db="EMBL/GenBank/DDBJ databases">
        <title>Genomic Encyclopedia of Type Strains, Phase III (KMG-III): the genomes of soil and plant-associated and newly described type strains.</title>
        <authorList>
            <person name="Whitman W."/>
        </authorList>
    </citation>
    <scope>NUCLEOTIDE SEQUENCE [LARGE SCALE GENOMIC DNA]</scope>
    <source>
        <strain evidence="5 6">CECT 8305</strain>
    </source>
</reference>
<dbReference type="EMBL" id="JACHJL010000033">
    <property type="protein sequence ID" value="MBB5940068.1"/>
    <property type="molecule type" value="Genomic_DNA"/>
</dbReference>
<dbReference type="InterPro" id="IPR016181">
    <property type="entry name" value="Acyl_CoA_acyltransferase"/>
</dbReference>
<keyword evidence="5" id="KW-0687">Ribonucleoprotein</keyword>
<dbReference type="GO" id="GO:0016747">
    <property type="term" value="F:acyltransferase activity, transferring groups other than amino-acyl groups"/>
    <property type="evidence" value="ECO:0007669"/>
    <property type="project" value="InterPro"/>
</dbReference>
<proteinExistence type="predicted"/>
<keyword evidence="2" id="KW-0012">Acyltransferase</keyword>
<protein>
    <submittedName>
        <fullName evidence="5">Ribosomal protein S18 acetylase RimI-like enzyme</fullName>
    </submittedName>
</protein>
<feature type="region of interest" description="Disordered" evidence="3">
    <location>
        <begin position="168"/>
        <end position="192"/>
    </location>
</feature>
<dbReference type="PANTHER" id="PTHR43877">
    <property type="entry name" value="AMINOALKYLPHOSPHONATE N-ACETYLTRANSFERASE-RELATED-RELATED"/>
    <property type="match status" value="1"/>
</dbReference>
<evidence type="ECO:0000313" key="5">
    <source>
        <dbReference type="EMBL" id="MBB5940068.1"/>
    </source>
</evidence>
<dbReference type="InterPro" id="IPR000182">
    <property type="entry name" value="GNAT_dom"/>
</dbReference>
<dbReference type="CDD" id="cd04301">
    <property type="entry name" value="NAT_SF"/>
    <property type="match status" value="1"/>
</dbReference>
<evidence type="ECO:0000256" key="1">
    <source>
        <dbReference type="ARBA" id="ARBA00022679"/>
    </source>
</evidence>
<dbReference type="InterPro" id="IPR050832">
    <property type="entry name" value="Bact_Acetyltransf"/>
</dbReference>
<name>A0A7W9V287_9ACTN</name>
<evidence type="ECO:0000256" key="2">
    <source>
        <dbReference type="ARBA" id="ARBA00023315"/>
    </source>
</evidence>
<dbReference type="Proteomes" id="UP000588098">
    <property type="component" value="Unassembled WGS sequence"/>
</dbReference>
<dbReference type="RefSeq" id="WP_184579913.1">
    <property type="nucleotide sequence ID" value="NZ_JACHJL010000033.1"/>
</dbReference>
<evidence type="ECO:0000259" key="4">
    <source>
        <dbReference type="PROSITE" id="PS51186"/>
    </source>
</evidence>
<evidence type="ECO:0000256" key="3">
    <source>
        <dbReference type="SAM" id="MobiDB-lite"/>
    </source>
</evidence>